<comment type="caution">
    <text evidence="7">The sequence shown here is derived from an EMBL/GenBank/DDBJ whole genome shotgun (WGS) entry which is preliminary data.</text>
</comment>
<keyword evidence="5" id="KW-0238">DNA-binding</keyword>
<dbReference type="GO" id="GO:0000819">
    <property type="term" value="P:sister chromatid segregation"/>
    <property type="evidence" value="ECO:0007669"/>
    <property type="project" value="TreeGrafter"/>
</dbReference>
<reference evidence="7" key="1">
    <citation type="submission" date="2019-07" db="EMBL/GenBank/DDBJ databases">
        <authorList>
            <person name="Dittberner H."/>
        </authorList>
    </citation>
    <scope>NUCLEOTIDE SEQUENCE [LARGE SCALE GENOMIC DNA]</scope>
</reference>
<dbReference type="AlphaFoldDB" id="A0A565CCL8"/>
<dbReference type="Gene3D" id="3.30.565.10">
    <property type="entry name" value="Histidine kinase-like ATPase, C-terminal domain"/>
    <property type="match status" value="1"/>
</dbReference>
<organism evidence="7 8">
    <name type="scientific">Arabis nemorensis</name>
    <dbReference type="NCBI Taxonomy" id="586526"/>
    <lineage>
        <taxon>Eukaryota</taxon>
        <taxon>Viridiplantae</taxon>
        <taxon>Streptophyta</taxon>
        <taxon>Embryophyta</taxon>
        <taxon>Tracheophyta</taxon>
        <taxon>Spermatophyta</taxon>
        <taxon>Magnoliopsida</taxon>
        <taxon>eudicotyledons</taxon>
        <taxon>Gunneridae</taxon>
        <taxon>Pentapetalae</taxon>
        <taxon>rosids</taxon>
        <taxon>malvids</taxon>
        <taxon>Brassicales</taxon>
        <taxon>Brassicaceae</taxon>
        <taxon>Arabideae</taxon>
        <taxon>Arabis</taxon>
    </lineage>
</organism>
<comment type="cofactor">
    <cofactor evidence="2">
        <name>Mg(2+)</name>
        <dbReference type="ChEBI" id="CHEBI:18420"/>
    </cofactor>
</comment>
<dbReference type="GO" id="GO:0003677">
    <property type="term" value="F:DNA binding"/>
    <property type="evidence" value="ECO:0007669"/>
    <property type="project" value="UniProtKB-KW"/>
</dbReference>
<dbReference type="InterPro" id="IPR036890">
    <property type="entry name" value="HATPase_C_sf"/>
</dbReference>
<name>A0A565CCL8_9BRAS</name>
<evidence type="ECO:0000256" key="3">
    <source>
        <dbReference type="ARBA" id="ARBA00012895"/>
    </source>
</evidence>
<evidence type="ECO:0000313" key="8">
    <source>
        <dbReference type="Proteomes" id="UP000489600"/>
    </source>
</evidence>
<evidence type="ECO:0000256" key="5">
    <source>
        <dbReference type="ARBA" id="ARBA00023125"/>
    </source>
</evidence>
<dbReference type="GO" id="GO:0005634">
    <property type="term" value="C:nucleus"/>
    <property type="evidence" value="ECO:0007669"/>
    <property type="project" value="TreeGrafter"/>
</dbReference>
<protein>
    <recommendedName>
        <fullName evidence="3">DNA topoisomerase (ATP-hydrolyzing)</fullName>
        <ecNumber evidence="3">5.6.2.2</ecNumber>
    </recommendedName>
</protein>
<accession>A0A565CCL8</accession>
<proteinExistence type="predicted"/>
<dbReference type="GO" id="GO:0003918">
    <property type="term" value="F:DNA topoisomerase type II (double strand cut, ATP-hydrolyzing) activity"/>
    <property type="evidence" value="ECO:0007669"/>
    <property type="project" value="UniProtKB-EC"/>
</dbReference>
<evidence type="ECO:0000256" key="2">
    <source>
        <dbReference type="ARBA" id="ARBA00001946"/>
    </source>
</evidence>
<dbReference type="EC" id="5.6.2.2" evidence="3"/>
<keyword evidence="8" id="KW-1185">Reference proteome</keyword>
<dbReference type="PANTHER" id="PTHR10169:SF38">
    <property type="entry name" value="DNA TOPOISOMERASE 2"/>
    <property type="match status" value="1"/>
</dbReference>
<dbReference type="EMBL" id="CABITT030000007">
    <property type="protein sequence ID" value="VVB11302.1"/>
    <property type="molecule type" value="Genomic_DNA"/>
</dbReference>
<dbReference type="PANTHER" id="PTHR10169">
    <property type="entry name" value="DNA TOPOISOMERASE/GYRASE"/>
    <property type="match status" value="1"/>
</dbReference>
<evidence type="ECO:0000313" key="7">
    <source>
        <dbReference type="EMBL" id="VVB11302.1"/>
    </source>
</evidence>
<keyword evidence="4" id="KW-0799">Topoisomerase</keyword>
<evidence type="ECO:0000256" key="4">
    <source>
        <dbReference type="ARBA" id="ARBA00023029"/>
    </source>
</evidence>
<gene>
    <name evidence="7" type="ORF">ANE_LOCUS21746</name>
</gene>
<dbReference type="GO" id="GO:0000712">
    <property type="term" value="P:resolution of meiotic recombination intermediates"/>
    <property type="evidence" value="ECO:0007669"/>
    <property type="project" value="TreeGrafter"/>
</dbReference>
<evidence type="ECO:0000256" key="6">
    <source>
        <dbReference type="ARBA" id="ARBA00023235"/>
    </source>
</evidence>
<evidence type="ECO:0000256" key="1">
    <source>
        <dbReference type="ARBA" id="ARBA00000185"/>
    </source>
</evidence>
<dbReference type="Proteomes" id="UP000489600">
    <property type="component" value="Unassembled WGS sequence"/>
</dbReference>
<comment type="catalytic activity">
    <reaction evidence="1">
        <text>ATP-dependent breakage, passage and rejoining of double-stranded DNA.</text>
        <dbReference type="EC" id="5.6.2.2"/>
    </reaction>
</comment>
<dbReference type="InterPro" id="IPR050634">
    <property type="entry name" value="DNA_Topoisomerase_II"/>
</dbReference>
<keyword evidence="6" id="KW-0413">Isomerase</keyword>
<dbReference type="OrthoDB" id="1113796at2759"/>
<sequence length="110" mass="12414">MASNLPLQSSNNVNVAKAKVPAKAPASRAEKTIEEMYQKKSQLEHILLRPNTYIGSVEKHTQTLWVYENDEMVYRPVTYVLGFLLSIHHRDCRWQATEEIQAGTSIASAA</sequence>